<sequence>MVIIGSRPAKETELGPLEGKVLFEGTDVVNTGTRKGRGIIFAGAGRGFYIKDLEIVARLNHQFKGFLLILPDVFFSQVAGRPAVELTHFSNAAAVIEIQRKREKPQFFGLQPTVDHTRGRGGDHFTQLTNSRDILFLGVAPNDYDPEPEDILGPLSAKKGSFIGIWDVDFKVVNTPKEGRVELLSEVVVPEHSFKEPELTHWQSEMGDLGYSLLESKEFLEAGEALLQMSEAMRHILNQPHLGFEAFAGIDRLQKEQIESLQKAINVVLK</sequence>
<protein>
    <submittedName>
        <fullName evidence="1">Uncharacterized protein</fullName>
    </submittedName>
</protein>
<proteinExistence type="predicted"/>
<reference evidence="1 2" key="1">
    <citation type="journal article" date="2015" name="Nature">
        <title>rRNA introns, odd ribosomes, and small enigmatic genomes across a large radiation of phyla.</title>
        <authorList>
            <person name="Brown C.T."/>
            <person name="Hug L.A."/>
            <person name="Thomas B.C."/>
            <person name="Sharon I."/>
            <person name="Castelle C.J."/>
            <person name="Singh A."/>
            <person name="Wilkins M.J."/>
            <person name="Williams K.H."/>
            <person name="Banfield J.F."/>
        </authorList>
    </citation>
    <scope>NUCLEOTIDE SEQUENCE [LARGE SCALE GENOMIC DNA]</scope>
</reference>
<gene>
    <name evidence="1" type="ORF">UY17_C0035G0001</name>
</gene>
<name>A0A0G1TYT9_9BACT</name>
<evidence type="ECO:0000313" key="1">
    <source>
        <dbReference type="EMBL" id="KKU86939.1"/>
    </source>
</evidence>
<dbReference type="EMBL" id="LCOZ01000035">
    <property type="protein sequence ID" value="KKU86939.1"/>
    <property type="molecule type" value="Genomic_DNA"/>
</dbReference>
<dbReference type="AlphaFoldDB" id="A0A0G1TYT9"/>
<evidence type="ECO:0000313" key="2">
    <source>
        <dbReference type="Proteomes" id="UP000034772"/>
    </source>
</evidence>
<comment type="caution">
    <text evidence="1">The sequence shown here is derived from an EMBL/GenBank/DDBJ whole genome shotgun (WGS) entry which is preliminary data.</text>
</comment>
<organism evidence="1 2">
    <name type="scientific">Candidatus Beckwithbacteria bacterium GW2011_GWC2_47_9</name>
    <dbReference type="NCBI Taxonomy" id="1618373"/>
    <lineage>
        <taxon>Bacteria</taxon>
        <taxon>Candidatus Beckwithiibacteriota</taxon>
    </lineage>
</organism>
<feature type="non-terminal residue" evidence="1">
    <location>
        <position position="270"/>
    </location>
</feature>
<accession>A0A0G1TYT9</accession>
<dbReference type="Proteomes" id="UP000034772">
    <property type="component" value="Unassembled WGS sequence"/>
</dbReference>